<comment type="caution">
    <text evidence="1">The sequence shown here is derived from an EMBL/GenBank/DDBJ whole genome shotgun (WGS) entry which is preliminary data.</text>
</comment>
<proteinExistence type="predicted"/>
<protein>
    <submittedName>
        <fullName evidence="1">Uncharacterized protein</fullName>
    </submittedName>
</protein>
<accession>A0A8S1NY93</accession>
<dbReference type="EMBL" id="CAJJDN010000063">
    <property type="protein sequence ID" value="CAD8094713.1"/>
    <property type="molecule type" value="Genomic_DNA"/>
</dbReference>
<dbReference type="AlphaFoldDB" id="A0A8S1NY93"/>
<keyword evidence="2" id="KW-1185">Reference proteome</keyword>
<dbReference type="OrthoDB" id="287237at2759"/>
<name>A0A8S1NY93_9CILI</name>
<sequence length="206" mass="25457">MEIRNKEVVIYIRVTCSTFQEVINIHVFLDLKIDKYNQEYQQLFLYQNYFKKRVNYYQQLGDIMYNHFKIYTNYHYHLRTQKQIYKYSLKKDSKCIFQEKSFFDDSVRSICISQDNHTLLCCSKKLFIKQYDVRMIQQLKTHNHYMITLGPDEKYFLQLLTFNQLMLIDFIITNQKQKMKMQFQVFSFIQYLDKCFLQILDEIQLF</sequence>
<dbReference type="Proteomes" id="UP000692954">
    <property type="component" value="Unassembled WGS sequence"/>
</dbReference>
<organism evidence="1 2">
    <name type="scientific">Paramecium sonneborni</name>
    <dbReference type="NCBI Taxonomy" id="65129"/>
    <lineage>
        <taxon>Eukaryota</taxon>
        <taxon>Sar</taxon>
        <taxon>Alveolata</taxon>
        <taxon>Ciliophora</taxon>
        <taxon>Intramacronucleata</taxon>
        <taxon>Oligohymenophorea</taxon>
        <taxon>Peniculida</taxon>
        <taxon>Parameciidae</taxon>
        <taxon>Paramecium</taxon>
    </lineage>
</organism>
<evidence type="ECO:0000313" key="1">
    <source>
        <dbReference type="EMBL" id="CAD8094713.1"/>
    </source>
</evidence>
<gene>
    <name evidence="1" type="ORF">PSON_ATCC_30995.1.T0630024</name>
</gene>
<reference evidence="1" key="1">
    <citation type="submission" date="2021-01" db="EMBL/GenBank/DDBJ databases">
        <authorList>
            <consortium name="Genoscope - CEA"/>
            <person name="William W."/>
        </authorList>
    </citation>
    <scope>NUCLEOTIDE SEQUENCE</scope>
</reference>
<evidence type="ECO:0000313" key="2">
    <source>
        <dbReference type="Proteomes" id="UP000692954"/>
    </source>
</evidence>